<feature type="transmembrane region" description="Helical" evidence="8">
    <location>
        <begin position="12"/>
        <end position="33"/>
    </location>
</feature>
<keyword evidence="7 8" id="KW-0472">Membrane</keyword>
<evidence type="ECO:0000256" key="8">
    <source>
        <dbReference type="SAM" id="Phobius"/>
    </source>
</evidence>
<keyword evidence="4" id="KW-0813">Transport</keyword>
<dbReference type="AlphaFoldDB" id="A0A9X4R3A4"/>
<dbReference type="PANTHER" id="PTHR23504:SF15">
    <property type="entry name" value="MAJOR FACILITATOR SUPERFAMILY (MFS) PROFILE DOMAIN-CONTAINING PROTEIN"/>
    <property type="match status" value="1"/>
</dbReference>
<evidence type="ECO:0000313" key="10">
    <source>
        <dbReference type="EMBL" id="MDG0861180.1"/>
    </source>
</evidence>
<dbReference type="SUPFAM" id="SSF103473">
    <property type="entry name" value="MFS general substrate transporter"/>
    <property type="match status" value="1"/>
</dbReference>
<dbReference type="GO" id="GO:0022857">
    <property type="term" value="F:transmembrane transporter activity"/>
    <property type="evidence" value="ECO:0007669"/>
    <property type="project" value="InterPro"/>
</dbReference>
<protein>
    <submittedName>
        <fullName evidence="10">MFS transporter</fullName>
    </submittedName>
</protein>
<dbReference type="Proteomes" id="UP001152766">
    <property type="component" value="Unassembled WGS sequence"/>
</dbReference>
<evidence type="ECO:0000256" key="1">
    <source>
        <dbReference type="ARBA" id="ARBA00003279"/>
    </source>
</evidence>
<dbReference type="Gene3D" id="1.20.1250.20">
    <property type="entry name" value="MFS general substrate transporter like domains"/>
    <property type="match status" value="1"/>
</dbReference>
<evidence type="ECO:0000256" key="2">
    <source>
        <dbReference type="ARBA" id="ARBA00004141"/>
    </source>
</evidence>
<feature type="transmembrane region" description="Helical" evidence="8">
    <location>
        <begin position="139"/>
        <end position="162"/>
    </location>
</feature>
<evidence type="ECO:0000256" key="6">
    <source>
        <dbReference type="ARBA" id="ARBA00022989"/>
    </source>
</evidence>
<dbReference type="InterPro" id="IPR011701">
    <property type="entry name" value="MFS"/>
</dbReference>
<evidence type="ECO:0000259" key="9">
    <source>
        <dbReference type="PROSITE" id="PS50850"/>
    </source>
</evidence>
<comment type="caution">
    <text evidence="10">The sequence shown here is derived from an EMBL/GenBank/DDBJ whole genome shotgun (WGS) entry which is preliminary data.</text>
</comment>
<comment type="similarity">
    <text evidence="3">Belongs to the major facilitator superfamily. TCR/Tet family.</text>
</comment>
<feature type="transmembrane region" description="Helical" evidence="8">
    <location>
        <begin position="81"/>
        <end position="104"/>
    </location>
</feature>
<sequence>MNSRPTSRSPAMGFIMATVLIDMISVGLIIPVLPQLVGGFAQSPGEQIAAYGTVATAFAIANFLSSPVLGALSDRFGRRPVLLMGFTGLACSFFITAIATQLWMLVVVRLFSGAMNANAAVANAYVADITPPEQRGRRYGLLGAMFGLGFILGPVIGGILGGRYGLRAPFFAAGALAVCNGLYGFFVLPESLPSDRRRAFSWARVNPVASLMHLFELKGIGALLIVIALGSLAQFMLHTTWALYTGHKFGWNPEQIGYSLLAVGVMSVLGQGLLAGPFTKWLGAPRLMVAGMLSSGLCYLAWGLASQGWEMYAAIFANVVGFAAGAAGQTVIANAADPKSQGQTMGAVTGLSSLMMVIAPILGPRLLQPFADLPPTDWRVGMPYYLGGALLLAAAALASVHFARLRRAPAAAAAS</sequence>
<comment type="subcellular location">
    <subcellularLocation>
        <location evidence="2">Membrane</location>
        <topology evidence="2">Multi-pass membrane protein</topology>
    </subcellularLocation>
</comment>
<dbReference type="PROSITE" id="PS50850">
    <property type="entry name" value="MFS"/>
    <property type="match status" value="1"/>
</dbReference>
<dbReference type="InterPro" id="IPR020846">
    <property type="entry name" value="MFS_dom"/>
</dbReference>
<evidence type="ECO:0000256" key="7">
    <source>
        <dbReference type="ARBA" id="ARBA00023136"/>
    </source>
</evidence>
<accession>A0A9X4R3A4</accession>
<evidence type="ECO:0000313" key="11">
    <source>
        <dbReference type="Proteomes" id="UP001152766"/>
    </source>
</evidence>
<feature type="transmembrane region" description="Helical" evidence="8">
    <location>
        <begin position="287"/>
        <end position="305"/>
    </location>
</feature>
<dbReference type="PROSITE" id="PS00216">
    <property type="entry name" value="SUGAR_TRANSPORT_1"/>
    <property type="match status" value="1"/>
</dbReference>
<feature type="transmembrane region" description="Helical" evidence="8">
    <location>
        <begin position="110"/>
        <end position="127"/>
    </location>
</feature>
<name>A0A9X4R3A4_9BURK</name>
<feature type="transmembrane region" description="Helical" evidence="8">
    <location>
        <begin position="48"/>
        <end position="69"/>
    </location>
</feature>
<dbReference type="RefSeq" id="WP_268148301.1">
    <property type="nucleotide sequence ID" value="NZ_JAPPUW010000004.1"/>
</dbReference>
<dbReference type="Pfam" id="PF07690">
    <property type="entry name" value="MFS_1"/>
    <property type="match status" value="1"/>
</dbReference>
<evidence type="ECO:0000256" key="4">
    <source>
        <dbReference type="ARBA" id="ARBA00022448"/>
    </source>
</evidence>
<dbReference type="InterPro" id="IPR005829">
    <property type="entry name" value="Sugar_transporter_CS"/>
</dbReference>
<keyword evidence="5 8" id="KW-0812">Transmembrane</keyword>
<dbReference type="InterPro" id="IPR036259">
    <property type="entry name" value="MFS_trans_sf"/>
</dbReference>
<feature type="domain" description="Major facilitator superfamily (MFS) profile" evidence="9">
    <location>
        <begin position="11"/>
        <end position="406"/>
    </location>
</feature>
<evidence type="ECO:0000256" key="3">
    <source>
        <dbReference type="ARBA" id="ARBA00007520"/>
    </source>
</evidence>
<feature type="transmembrane region" description="Helical" evidence="8">
    <location>
        <begin position="256"/>
        <end position="275"/>
    </location>
</feature>
<dbReference type="InterPro" id="IPR001958">
    <property type="entry name" value="Tet-R_TetA/multi-R_MdtG-like"/>
</dbReference>
<dbReference type="GO" id="GO:0016020">
    <property type="term" value="C:membrane"/>
    <property type="evidence" value="ECO:0007669"/>
    <property type="project" value="UniProtKB-SubCell"/>
</dbReference>
<feature type="transmembrane region" description="Helical" evidence="8">
    <location>
        <begin position="344"/>
        <end position="362"/>
    </location>
</feature>
<reference evidence="10" key="1">
    <citation type="submission" date="2019-02" db="EMBL/GenBank/DDBJ databases">
        <title>Draft genome of the type strain Pelomonas aquatica CCUG 52575T.</title>
        <authorList>
            <person name="Gomila M."/>
            <person name="Lalucat J."/>
        </authorList>
    </citation>
    <scope>NUCLEOTIDE SEQUENCE</scope>
    <source>
        <strain evidence="10">CCUG 52575</strain>
    </source>
</reference>
<dbReference type="PRINTS" id="PR01035">
    <property type="entry name" value="TCRTETA"/>
</dbReference>
<dbReference type="PANTHER" id="PTHR23504">
    <property type="entry name" value="MAJOR FACILITATOR SUPERFAMILY DOMAIN-CONTAINING PROTEIN 10"/>
    <property type="match status" value="1"/>
</dbReference>
<feature type="transmembrane region" description="Helical" evidence="8">
    <location>
        <begin position="382"/>
        <end position="403"/>
    </location>
</feature>
<feature type="transmembrane region" description="Helical" evidence="8">
    <location>
        <begin position="168"/>
        <end position="188"/>
    </location>
</feature>
<evidence type="ECO:0000256" key="5">
    <source>
        <dbReference type="ARBA" id="ARBA00022692"/>
    </source>
</evidence>
<gene>
    <name evidence="10" type="ORF">EXJ73_01660</name>
</gene>
<keyword evidence="6 8" id="KW-1133">Transmembrane helix</keyword>
<feature type="transmembrane region" description="Helical" evidence="8">
    <location>
        <begin position="311"/>
        <end position="332"/>
    </location>
</feature>
<dbReference type="EMBL" id="SGUG01000002">
    <property type="protein sequence ID" value="MDG0861180.1"/>
    <property type="molecule type" value="Genomic_DNA"/>
</dbReference>
<organism evidence="10 11">
    <name type="scientific">Pelomonas aquatica</name>
    <dbReference type="NCBI Taxonomy" id="431058"/>
    <lineage>
        <taxon>Bacteria</taxon>
        <taxon>Pseudomonadati</taxon>
        <taxon>Pseudomonadota</taxon>
        <taxon>Betaproteobacteria</taxon>
        <taxon>Burkholderiales</taxon>
        <taxon>Sphaerotilaceae</taxon>
        <taxon>Roseateles</taxon>
    </lineage>
</organism>
<feature type="transmembrane region" description="Helical" evidence="8">
    <location>
        <begin position="220"/>
        <end position="244"/>
    </location>
</feature>
<comment type="function">
    <text evidence="1">Resistance to tetracycline by an active tetracycline efflux. This is an energy-dependent process that decreases the accumulation of the antibiotic in whole cells. This protein functions as a metal-tetracycline/H(+) antiporter.</text>
</comment>
<proteinExistence type="inferred from homology"/>
<keyword evidence="11" id="KW-1185">Reference proteome</keyword>